<dbReference type="Proteomes" id="UP000489351">
    <property type="component" value="Unassembled WGS sequence"/>
</dbReference>
<dbReference type="EMBL" id="WUBZ01000061">
    <property type="protein sequence ID" value="MWV55184.1"/>
    <property type="molecule type" value="Genomic_DNA"/>
</dbReference>
<name>A0ABW9UTX7_CHLPH</name>
<reference evidence="1 2" key="1">
    <citation type="submission" date="2019-11" db="EMBL/GenBank/DDBJ databases">
        <title>Green- and brown-colored morphotypes of Chlorobia in the stratified aquatic ecosystems of Kandalaksha Gulf (White Sea): A model for study of the accessory genome evolution.</title>
        <authorList>
            <person name="Grouzdev D.S."/>
        </authorList>
    </citation>
    <scope>NUCLEOTIDE SEQUENCE [LARGE SCALE GENOMIC DNA]</scope>
    <source>
        <strain evidence="1 2">ZM</strain>
    </source>
</reference>
<evidence type="ECO:0000313" key="1">
    <source>
        <dbReference type="EMBL" id="MWV55184.1"/>
    </source>
</evidence>
<evidence type="ECO:0000313" key="2">
    <source>
        <dbReference type="Proteomes" id="UP000489351"/>
    </source>
</evidence>
<dbReference type="RefSeq" id="WP_011889355.1">
    <property type="nucleotide sequence ID" value="NZ_WUBZ01000061.1"/>
</dbReference>
<accession>A0ABW9UTX7</accession>
<comment type="caution">
    <text evidence="1">The sequence shown here is derived from an EMBL/GenBank/DDBJ whole genome shotgun (WGS) entry which is preliminary data.</text>
</comment>
<keyword evidence="2" id="KW-1185">Reference proteome</keyword>
<protein>
    <submittedName>
        <fullName evidence="1">Uncharacterized protein</fullName>
    </submittedName>
</protein>
<proteinExistence type="predicted"/>
<gene>
    <name evidence="1" type="ORF">GJ685_08980</name>
</gene>
<organism evidence="1 2">
    <name type="scientific">Chlorobium phaeovibrioides</name>
    <dbReference type="NCBI Taxonomy" id="1094"/>
    <lineage>
        <taxon>Bacteria</taxon>
        <taxon>Pseudomonadati</taxon>
        <taxon>Chlorobiota</taxon>
        <taxon>Chlorobiia</taxon>
        <taxon>Chlorobiales</taxon>
        <taxon>Chlorobiaceae</taxon>
        <taxon>Chlorobium/Pelodictyon group</taxon>
        <taxon>Chlorobium</taxon>
    </lineage>
</organism>
<sequence>MIIARLQSRSGTNTDVTFDPGRLQPLAAEGNVDAYIVSTENGFSPLGLNLDFLVRDLRVPNSRIRELADWNRFQNPRVTLVAIPSQRSGSLLRGVILAPAQSSKCYGQFVTSSYYSRPYRDFYYNVTYDAIACASLKWGARNLAVSHLSAPLRFSEDIATCNAEALAHFCDEHDGMIESFTFLGCCMYEGHFKGITRLNLEGDVSRHRQIRIEEEQQEDHILLHLDWSIA</sequence>